<name>A0A2M9BZ05_9MICO</name>
<dbReference type="AlphaFoldDB" id="A0A2M9BZ05"/>
<organism evidence="4 5">
    <name type="scientific">Compostimonas suwonensis</name>
    <dbReference type="NCBI Taxonomy" id="1048394"/>
    <lineage>
        <taxon>Bacteria</taxon>
        <taxon>Bacillati</taxon>
        <taxon>Actinomycetota</taxon>
        <taxon>Actinomycetes</taxon>
        <taxon>Micrococcales</taxon>
        <taxon>Microbacteriaceae</taxon>
        <taxon>Compostimonas</taxon>
    </lineage>
</organism>
<dbReference type="PROSITE" id="PS51318">
    <property type="entry name" value="TAT"/>
    <property type="match status" value="1"/>
</dbReference>
<feature type="signal peptide" evidence="3">
    <location>
        <begin position="1"/>
        <end position="40"/>
    </location>
</feature>
<feature type="transmembrane region" description="Helical" evidence="2">
    <location>
        <begin position="308"/>
        <end position="330"/>
    </location>
</feature>
<keyword evidence="2" id="KW-0472">Membrane</keyword>
<dbReference type="EMBL" id="PGFB01000002">
    <property type="protein sequence ID" value="PJJ63313.1"/>
    <property type="molecule type" value="Genomic_DNA"/>
</dbReference>
<evidence type="ECO:0000313" key="4">
    <source>
        <dbReference type="EMBL" id="PJJ63313.1"/>
    </source>
</evidence>
<feature type="region of interest" description="Disordered" evidence="1">
    <location>
        <begin position="353"/>
        <end position="379"/>
    </location>
</feature>
<dbReference type="Proteomes" id="UP000230161">
    <property type="component" value="Unassembled WGS sequence"/>
</dbReference>
<evidence type="ECO:0008006" key="6">
    <source>
        <dbReference type="Google" id="ProtNLM"/>
    </source>
</evidence>
<protein>
    <recommendedName>
        <fullName evidence="6">DUF916 domain-containing protein</fullName>
    </recommendedName>
</protein>
<evidence type="ECO:0000256" key="1">
    <source>
        <dbReference type="SAM" id="MobiDB-lite"/>
    </source>
</evidence>
<accession>A0A2M9BZ05</accession>
<gene>
    <name evidence="4" type="ORF">CLV54_0976</name>
</gene>
<keyword evidence="2" id="KW-1133">Transmembrane helix</keyword>
<keyword evidence="5" id="KW-1185">Reference proteome</keyword>
<evidence type="ECO:0000256" key="3">
    <source>
        <dbReference type="SAM" id="SignalP"/>
    </source>
</evidence>
<feature type="compositionally biased region" description="Low complexity" evidence="1">
    <location>
        <begin position="360"/>
        <end position="379"/>
    </location>
</feature>
<reference evidence="4 5" key="1">
    <citation type="submission" date="2017-11" db="EMBL/GenBank/DDBJ databases">
        <title>Genomic Encyclopedia of Archaeal and Bacterial Type Strains, Phase II (KMG-II): From Individual Species to Whole Genera.</title>
        <authorList>
            <person name="Goeker M."/>
        </authorList>
    </citation>
    <scope>NUCLEOTIDE SEQUENCE [LARGE SCALE GENOMIC DNA]</scope>
    <source>
        <strain evidence="4 5">DSM 25625</strain>
    </source>
</reference>
<keyword evidence="2" id="KW-0812">Transmembrane</keyword>
<comment type="caution">
    <text evidence="4">The sequence shown here is derived from an EMBL/GenBank/DDBJ whole genome shotgun (WGS) entry which is preliminary data.</text>
</comment>
<dbReference type="InterPro" id="IPR006311">
    <property type="entry name" value="TAT_signal"/>
</dbReference>
<keyword evidence="3" id="KW-0732">Signal</keyword>
<proteinExistence type="predicted"/>
<evidence type="ECO:0000313" key="5">
    <source>
        <dbReference type="Proteomes" id="UP000230161"/>
    </source>
</evidence>
<feature type="chain" id="PRO_5014961346" description="DUF916 domain-containing protein" evidence="3">
    <location>
        <begin position="41"/>
        <end position="379"/>
    </location>
</feature>
<evidence type="ECO:0000256" key="2">
    <source>
        <dbReference type="SAM" id="Phobius"/>
    </source>
</evidence>
<sequence length="379" mass="38413">MKKNPLSNNPLLKRRSALAAVTALGFSLAVGLLAASPAQAADDDISWAVQPSSATGPDGRDTLSYQLAPGESVTDYVGVSNLSAAPLQMRVYAMDALMTSDGAFTLPPADTKSVDVGSWVGITGGEGTYTIEPGTRIDIPFRLTVPPTASPGDHAGGIVASLSEMPSTGDGAQQLAVDRRVGVRIYVDVPGERTPQLAVSDVTVNYGGGWDLFSGTTEVSYTVTNPGNVRLGGTVDLNLDGIGGWDLGTAPSKQLPELLPGSSIEVHETMDNVVPAVLLTATTNLTPTSVGDAGEDVGDPSTASGTGWAIPYLLLIIVIVIAGLIVLLWLRGRHWRRRAALAVASAAGAGEAASGGGATGAPLAPGAPAASGAVVAKAD</sequence>